<protein>
    <submittedName>
        <fullName evidence="3">GIY endonuclease</fullName>
    </submittedName>
</protein>
<dbReference type="SUPFAM" id="SSF82771">
    <property type="entry name" value="GIY-YIG endonuclease"/>
    <property type="match status" value="1"/>
</dbReference>
<comment type="similarity">
    <text evidence="1">To endonucleases of group I introns of fungi and phage.</text>
</comment>
<organism evidence="3">
    <name type="scientific">Leucoagaricus naucinus</name>
    <dbReference type="NCBI Taxonomy" id="34434"/>
    <lineage>
        <taxon>Eukaryota</taxon>
        <taxon>Fungi</taxon>
        <taxon>Dikarya</taxon>
        <taxon>Basidiomycota</taxon>
        <taxon>Agaricomycotina</taxon>
        <taxon>Agaricomycetes</taxon>
        <taxon>Agaricomycetidae</taxon>
        <taxon>Agaricales</taxon>
        <taxon>Agaricineae</taxon>
        <taxon>Agaricaceae</taxon>
        <taxon>Leucoagaricus</taxon>
    </lineage>
</organism>
<dbReference type="SMART" id="SM00496">
    <property type="entry name" value="IENR2"/>
    <property type="match status" value="2"/>
</dbReference>
<evidence type="ECO:0000313" key="3">
    <source>
        <dbReference type="EMBL" id="QXM15403.1"/>
    </source>
</evidence>
<dbReference type="InterPro" id="IPR000305">
    <property type="entry name" value="GIY-YIG_endonuc"/>
</dbReference>
<geneLocation type="mitochondrion" evidence="3"/>
<keyword evidence="3" id="KW-0540">Nuclease</keyword>
<dbReference type="PROSITE" id="PS50164">
    <property type="entry name" value="GIY_YIG"/>
    <property type="match status" value="1"/>
</dbReference>
<accession>A0A8F5GEU5</accession>
<dbReference type="Pfam" id="PF01541">
    <property type="entry name" value="GIY-YIG"/>
    <property type="match status" value="1"/>
</dbReference>
<sequence length="186" mass="21513">MLGDTSFSGEAATLMKQVKPIKIYSNFKENRLDIIKEEKNKKGVYCLVNKINGNIYIGSSVNLQVRMRNYLNSKFLLNKKNNNMPITKALLKYGVENFAVLIIEYVNVENLTVRETYYIKQFTPYYNILKQGYSSLGFKHTEETKILLSYLAKNRKHSNKTKTLIAKALVGNNNHFFKKIIQLSLN</sequence>
<dbReference type="AlphaFoldDB" id="A0A8F5GEU5"/>
<dbReference type="EMBL" id="MZ352929">
    <property type="protein sequence ID" value="QXM15403.1"/>
    <property type="molecule type" value="Genomic_DNA"/>
</dbReference>
<feature type="domain" description="GIY-YIG" evidence="2">
    <location>
        <begin position="40"/>
        <end position="128"/>
    </location>
</feature>
<keyword evidence="3" id="KW-0496">Mitochondrion</keyword>
<dbReference type="SMART" id="SM00465">
    <property type="entry name" value="GIYc"/>
    <property type="match status" value="1"/>
</dbReference>
<proteinExistence type="predicted"/>
<evidence type="ECO:0000259" key="2">
    <source>
        <dbReference type="PROSITE" id="PS50164"/>
    </source>
</evidence>
<dbReference type="GO" id="GO:0003677">
    <property type="term" value="F:DNA binding"/>
    <property type="evidence" value="ECO:0007669"/>
    <property type="project" value="InterPro"/>
</dbReference>
<dbReference type="NCBIfam" id="TIGR01453">
    <property type="entry name" value="grpIintron_endo"/>
    <property type="match status" value="1"/>
</dbReference>
<dbReference type="InterPro" id="IPR006350">
    <property type="entry name" value="Intron_endoG1"/>
</dbReference>
<dbReference type="Pfam" id="PF07460">
    <property type="entry name" value="NUMOD3"/>
    <property type="match status" value="1"/>
</dbReference>
<reference evidence="3" key="1">
    <citation type="submission" date="2021-06" db="EMBL/GenBank/DDBJ databases">
        <title>Characterization of the complete mitochondrial genome of Leucoagaricus naucinus.</title>
        <authorList>
            <person name="Li Q."/>
        </authorList>
    </citation>
    <scope>NUCLEOTIDE SEQUENCE</scope>
</reference>
<dbReference type="Gene3D" id="3.40.1440.10">
    <property type="entry name" value="GIY-YIG endonuclease"/>
    <property type="match status" value="1"/>
</dbReference>
<keyword evidence="3" id="KW-0378">Hydrolase</keyword>
<evidence type="ECO:0000256" key="1">
    <source>
        <dbReference type="ARBA" id="ARBA00010045"/>
    </source>
</evidence>
<keyword evidence="3" id="KW-0255">Endonuclease</keyword>
<dbReference type="InterPro" id="IPR003611">
    <property type="entry name" value="NUMOD3"/>
</dbReference>
<dbReference type="GO" id="GO:0004519">
    <property type="term" value="F:endonuclease activity"/>
    <property type="evidence" value="ECO:0007669"/>
    <property type="project" value="UniProtKB-KW"/>
</dbReference>
<gene>
    <name evidence="3" type="primary">orf186</name>
</gene>
<name>A0A8F5GEU5_9AGAR</name>
<dbReference type="InterPro" id="IPR035901">
    <property type="entry name" value="GIY-YIG_endonuc_sf"/>
</dbReference>
<dbReference type="CDD" id="cd10445">
    <property type="entry name" value="GIY-YIG_bI1_like"/>
    <property type="match status" value="1"/>
</dbReference>
<dbReference type="SUPFAM" id="SSF64496">
    <property type="entry name" value="DNA-binding domain of intron-encoded endonucleases"/>
    <property type="match status" value="1"/>
</dbReference>